<dbReference type="EMBL" id="BSUJ01000001">
    <property type="protein sequence ID" value="GMA21442.1"/>
    <property type="molecule type" value="Genomic_DNA"/>
</dbReference>
<dbReference type="Proteomes" id="UP001157109">
    <property type="component" value="Unassembled WGS sequence"/>
</dbReference>
<feature type="signal peptide" evidence="1">
    <location>
        <begin position="1"/>
        <end position="32"/>
    </location>
</feature>
<evidence type="ECO:0000256" key="1">
    <source>
        <dbReference type="SAM" id="SignalP"/>
    </source>
</evidence>
<keyword evidence="3" id="KW-0378">Hydrolase</keyword>
<feature type="chain" id="PRO_5046262957" evidence="1">
    <location>
        <begin position="33"/>
        <end position="411"/>
    </location>
</feature>
<dbReference type="InterPro" id="IPR012338">
    <property type="entry name" value="Beta-lactam/transpept-like"/>
</dbReference>
<evidence type="ECO:0000259" key="2">
    <source>
        <dbReference type="Pfam" id="PF00144"/>
    </source>
</evidence>
<reference evidence="4" key="1">
    <citation type="journal article" date="2019" name="Int. J. Syst. Evol. Microbiol.">
        <title>The Global Catalogue of Microorganisms (GCM) 10K type strain sequencing project: providing services to taxonomists for standard genome sequencing and annotation.</title>
        <authorList>
            <consortium name="The Broad Institute Genomics Platform"/>
            <consortium name="The Broad Institute Genome Sequencing Center for Infectious Disease"/>
            <person name="Wu L."/>
            <person name="Ma J."/>
        </authorList>
    </citation>
    <scope>NUCLEOTIDE SEQUENCE [LARGE SCALE GENOMIC DNA]</scope>
    <source>
        <strain evidence="4">NBRC 105830</strain>
    </source>
</reference>
<dbReference type="GO" id="GO:0016787">
    <property type="term" value="F:hydrolase activity"/>
    <property type="evidence" value="ECO:0007669"/>
    <property type="project" value="UniProtKB-KW"/>
</dbReference>
<evidence type="ECO:0000313" key="4">
    <source>
        <dbReference type="Proteomes" id="UP001157109"/>
    </source>
</evidence>
<dbReference type="PANTHER" id="PTHR46825">
    <property type="entry name" value="D-ALANYL-D-ALANINE-CARBOXYPEPTIDASE/ENDOPEPTIDASE AMPH"/>
    <property type="match status" value="1"/>
</dbReference>
<keyword evidence="4" id="KW-1185">Reference proteome</keyword>
<sequence>MKRSAAHRTIAAGTVVGLSVTLATTLTAPAVAAAASAPTVTETSLTGKRPVDQPLQDLLDTMVAGQGVGAVGAVQRGQATWSSAAGVRRAGTTQAARAGDAFRVGSITKTMVATVAMQLVDERRWTLQTRVDEVLPGLLPGHGDVTLEQLLSHRSGLPEFLLGVAEEQQAAGLSVDEAYAQSYTDQHLVRLALAQKWGAKPGTAFSYSNTNYVVVGLMIEKITGAPMKKVLRQRVFNKAHMPHSTFAVDARTPRRMLGEHWVDKTVHPFVQDASVFSSAGAVISTTADLNAFTGALFTGRLTSKGSLNQMKTARSQTPLRYGLGLYSMPDPCAPKGSKRMVYGHNGATFGTLASVVSTPDGRTRAAAGVTGRIFPPGDVTKQPYGEDFTLPALKLMCRQTSPPAAPLSAGR</sequence>
<dbReference type="InterPro" id="IPR050491">
    <property type="entry name" value="AmpC-like"/>
</dbReference>
<dbReference type="SUPFAM" id="SSF56601">
    <property type="entry name" value="beta-lactamase/transpeptidase-like"/>
    <property type="match status" value="1"/>
</dbReference>
<dbReference type="Gene3D" id="3.40.710.10">
    <property type="entry name" value="DD-peptidase/beta-lactamase superfamily"/>
    <property type="match status" value="1"/>
</dbReference>
<keyword evidence="1" id="KW-0732">Signal</keyword>
<organism evidence="3 4">
    <name type="scientific">Arsenicicoccus piscis</name>
    <dbReference type="NCBI Taxonomy" id="673954"/>
    <lineage>
        <taxon>Bacteria</taxon>
        <taxon>Bacillati</taxon>
        <taxon>Actinomycetota</taxon>
        <taxon>Actinomycetes</taxon>
        <taxon>Micrococcales</taxon>
        <taxon>Intrasporangiaceae</taxon>
        <taxon>Arsenicicoccus</taxon>
    </lineage>
</organism>
<accession>A0ABQ6HTF2</accession>
<comment type="caution">
    <text evidence="3">The sequence shown here is derived from an EMBL/GenBank/DDBJ whole genome shotgun (WGS) entry which is preliminary data.</text>
</comment>
<dbReference type="PANTHER" id="PTHR46825:SF7">
    <property type="entry name" value="D-ALANYL-D-ALANINE CARBOXYPEPTIDASE"/>
    <property type="match status" value="1"/>
</dbReference>
<name>A0ABQ6HTF2_9MICO</name>
<gene>
    <name evidence="3" type="ORF">GCM10025862_34630</name>
</gene>
<evidence type="ECO:0000313" key="3">
    <source>
        <dbReference type="EMBL" id="GMA21442.1"/>
    </source>
</evidence>
<dbReference type="InterPro" id="IPR001466">
    <property type="entry name" value="Beta-lactam-related"/>
</dbReference>
<dbReference type="Pfam" id="PF00144">
    <property type="entry name" value="Beta-lactamase"/>
    <property type="match status" value="1"/>
</dbReference>
<proteinExistence type="predicted"/>
<dbReference type="RefSeq" id="WP_241441676.1">
    <property type="nucleotide sequence ID" value="NZ_BSUJ01000001.1"/>
</dbReference>
<feature type="domain" description="Beta-lactamase-related" evidence="2">
    <location>
        <begin position="58"/>
        <end position="353"/>
    </location>
</feature>
<protein>
    <submittedName>
        <fullName evidence="3">Serine hydrolase</fullName>
    </submittedName>
</protein>